<feature type="domain" description="C2H2-type" evidence="13">
    <location>
        <begin position="356"/>
        <end position="383"/>
    </location>
</feature>
<protein>
    <submittedName>
        <fullName evidence="14">Zinc finger protein 84-like</fullName>
    </submittedName>
</protein>
<feature type="region of interest" description="Disordered" evidence="12">
    <location>
        <begin position="132"/>
        <end position="175"/>
    </location>
</feature>
<dbReference type="GO" id="GO:0000978">
    <property type="term" value="F:RNA polymerase II cis-regulatory region sequence-specific DNA binding"/>
    <property type="evidence" value="ECO:0007669"/>
    <property type="project" value="TreeGrafter"/>
</dbReference>
<evidence type="ECO:0000256" key="11">
    <source>
        <dbReference type="PROSITE-ProRule" id="PRU00042"/>
    </source>
</evidence>
<keyword evidence="5 11" id="KW-0863">Zinc-finger</keyword>
<evidence type="ECO:0000256" key="10">
    <source>
        <dbReference type="ARBA" id="ARBA00023242"/>
    </source>
</evidence>
<keyword evidence="15" id="KW-1185">Reference proteome</keyword>
<evidence type="ECO:0000256" key="2">
    <source>
        <dbReference type="ARBA" id="ARBA00006991"/>
    </source>
</evidence>
<evidence type="ECO:0000256" key="9">
    <source>
        <dbReference type="ARBA" id="ARBA00023163"/>
    </source>
</evidence>
<comment type="caution">
    <text evidence="14">The sequence shown here is derived from an EMBL/GenBank/DDBJ whole genome shotgun (WGS) entry which is preliminary data.</text>
</comment>
<dbReference type="FunFam" id="3.30.160.60:FF:000145">
    <property type="entry name" value="Zinc finger protein 574"/>
    <property type="match status" value="1"/>
</dbReference>
<keyword evidence="9" id="KW-0804">Transcription</keyword>
<dbReference type="GO" id="GO:0005634">
    <property type="term" value="C:nucleus"/>
    <property type="evidence" value="ECO:0007669"/>
    <property type="project" value="UniProtKB-SubCell"/>
</dbReference>
<dbReference type="GO" id="GO:0042802">
    <property type="term" value="F:identical protein binding"/>
    <property type="evidence" value="ECO:0007669"/>
    <property type="project" value="UniProtKB-ARBA"/>
</dbReference>
<feature type="region of interest" description="Disordered" evidence="12">
    <location>
        <begin position="260"/>
        <end position="280"/>
    </location>
</feature>
<evidence type="ECO:0000256" key="1">
    <source>
        <dbReference type="ARBA" id="ARBA00004123"/>
    </source>
</evidence>
<dbReference type="EMBL" id="JAFHDT010000005">
    <property type="protein sequence ID" value="KAI7809973.1"/>
    <property type="molecule type" value="Genomic_DNA"/>
</dbReference>
<comment type="similarity">
    <text evidence="2">Belongs to the krueppel C2H2-type zinc-finger protein family.</text>
</comment>
<feature type="compositionally biased region" description="Polar residues" evidence="12">
    <location>
        <begin position="132"/>
        <end position="146"/>
    </location>
</feature>
<evidence type="ECO:0000313" key="15">
    <source>
        <dbReference type="Proteomes" id="UP001059041"/>
    </source>
</evidence>
<keyword evidence="4" id="KW-0677">Repeat</keyword>
<evidence type="ECO:0000259" key="13">
    <source>
        <dbReference type="PROSITE" id="PS50157"/>
    </source>
</evidence>
<feature type="domain" description="C2H2-type" evidence="13">
    <location>
        <begin position="328"/>
        <end position="355"/>
    </location>
</feature>
<evidence type="ECO:0000256" key="7">
    <source>
        <dbReference type="ARBA" id="ARBA00023015"/>
    </source>
</evidence>
<evidence type="ECO:0000256" key="12">
    <source>
        <dbReference type="SAM" id="MobiDB-lite"/>
    </source>
</evidence>
<dbReference type="SMART" id="SM00355">
    <property type="entry name" value="ZnF_C2H2"/>
    <property type="match status" value="3"/>
</dbReference>
<evidence type="ECO:0000256" key="6">
    <source>
        <dbReference type="ARBA" id="ARBA00022833"/>
    </source>
</evidence>
<feature type="region of interest" description="Disordered" evidence="12">
    <location>
        <begin position="192"/>
        <end position="245"/>
    </location>
</feature>
<feature type="domain" description="C2H2-type" evidence="13">
    <location>
        <begin position="300"/>
        <end position="327"/>
    </location>
</feature>
<evidence type="ECO:0000256" key="8">
    <source>
        <dbReference type="ARBA" id="ARBA00023125"/>
    </source>
</evidence>
<gene>
    <name evidence="14" type="ORF">IRJ41_020670</name>
</gene>
<keyword evidence="3" id="KW-0479">Metal-binding</keyword>
<reference evidence="14" key="1">
    <citation type="submission" date="2021-02" db="EMBL/GenBank/DDBJ databases">
        <title>Comparative genomics reveals that relaxation of natural selection precedes convergent phenotypic evolution of cavefish.</title>
        <authorList>
            <person name="Peng Z."/>
        </authorList>
    </citation>
    <scope>NUCLEOTIDE SEQUENCE</scope>
    <source>
        <tissue evidence="14">Muscle</tissue>
    </source>
</reference>
<dbReference type="GO" id="GO:0000981">
    <property type="term" value="F:DNA-binding transcription factor activity, RNA polymerase II-specific"/>
    <property type="evidence" value="ECO:0007669"/>
    <property type="project" value="TreeGrafter"/>
</dbReference>
<keyword evidence="10" id="KW-0539">Nucleus</keyword>
<dbReference type="AlphaFoldDB" id="A0A9W7WXG9"/>
<evidence type="ECO:0000256" key="3">
    <source>
        <dbReference type="ARBA" id="ARBA00022723"/>
    </source>
</evidence>
<dbReference type="Pfam" id="PF00096">
    <property type="entry name" value="zf-C2H2"/>
    <property type="match status" value="3"/>
</dbReference>
<feature type="compositionally biased region" description="Polar residues" evidence="12">
    <location>
        <begin position="217"/>
        <end position="227"/>
    </location>
</feature>
<dbReference type="PROSITE" id="PS00028">
    <property type="entry name" value="ZINC_FINGER_C2H2_1"/>
    <property type="match status" value="3"/>
</dbReference>
<comment type="subcellular location">
    <subcellularLocation>
        <location evidence="1">Nucleus</location>
    </subcellularLocation>
</comment>
<dbReference type="InterPro" id="IPR013087">
    <property type="entry name" value="Znf_C2H2_type"/>
</dbReference>
<dbReference type="SUPFAM" id="SSF57667">
    <property type="entry name" value="beta-beta-alpha zinc fingers"/>
    <property type="match status" value="2"/>
</dbReference>
<keyword evidence="7" id="KW-0805">Transcription regulation</keyword>
<accession>A0A9W7WXG9</accession>
<dbReference type="FunFam" id="3.30.160.60:FF:000508">
    <property type="entry name" value="Myeloid zinc finger 1"/>
    <property type="match status" value="1"/>
</dbReference>
<dbReference type="PANTHER" id="PTHR23235:SF120">
    <property type="entry name" value="KRUPPEL-LIKE FACTOR 15"/>
    <property type="match status" value="1"/>
</dbReference>
<dbReference type="InterPro" id="IPR036236">
    <property type="entry name" value="Znf_C2H2_sf"/>
</dbReference>
<organism evidence="14 15">
    <name type="scientific">Triplophysa rosa</name>
    <name type="common">Cave loach</name>
    <dbReference type="NCBI Taxonomy" id="992332"/>
    <lineage>
        <taxon>Eukaryota</taxon>
        <taxon>Metazoa</taxon>
        <taxon>Chordata</taxon>
        <taxon>Craniata</taxon>
        <taxon>Vertebrata</taxon>
        <taxon>Euteleostomi</taxon>
        <taxon>Actinopterygii</taxon>
        <taxon>Neopterygii</taxon>
        <taxon>Teleostei</taxon>
        <taxon>Ostariophysi</taxon>
        <taxon>Cypriniformes</taxon>
        <taxon>Nemacheilidae</taxon>
        <taxon>Triplophysa</taxon>
    </lineage>
</organism>
<sequence length="383" mass="43869">MSHCSFQTQFASIMDLLAEAALAEIHRRVDDRCALARKDIDALKRKCVMMEIELRRVKGRCRKRVWISGTSDRCPTSLKSGRVITSQQHPPNPQHIHNIREVVGVLDDDIRSPEIKEERDDERDVVAFVHEQQNVQGIPPQENTASPEAPSEDPEVQNSPFLRTGTYTQPPEQLKHEEECLRLQVKVKEDFQEEEETSRDPLRYAPLWPSVPEATRRSPNSPVLSQTHRNHQHPTERAQKSIQVSAKEPNASAWRREVTQDPGHQPNVSTNTFPAVRGTPGDVRRIRTRRRSTVDAVQRFSCSFCAKTFKRCDQLKEHLRSHTGEKPFVCVQCGHSFTKHSNLTRHAVVHSGEKPFQCLRCGKCFTRRCNLTSHQRIHSGNIT</sequence>
<dbReference type="PANTHER" id="PTHR23235">
    <property type="entry name" value="KRUEPPEL-LIKE TRANSCRIPTION FACTOR"/>
    <property type="match status" value="1"/>
</dbReference>
<name>A0A9W7WXG9_TRIRA</name>
<feature type="compositionally biased region" description="Polar residues" evidence="12">
    <location>
        <begin position="156"/>
        <end position="171"/>
    </location>
</feature>
<dbReference type="Gene3D" id="3.30.160.60">
    <property type="entry name" value="Classic Zinc Finger"/>
    <property type="match status" value="3"/>
</dbReference>
<dbReference type="Proteomes" id="UP001059041">
    <property type="component" value="Linkage Group LG5"/>
</dbReference>
<evidence type="ECO:0000256" key="5">
    <source>
        <dbReference type="ARBA" id="ARBA00022771"/>
    </source>
</evidence>
<evidence type="ECO:0000313" key="14">
    <source>
        <dbReference type="EMBL" id="KAI7809973.1"/>
    </source>
</evidence>
<dbReference type="GO" id="GO:0008270">
    <property type="term" value="F:zinc ion binding"/>
    <property type="evidence" value="ECO:0007669"/>
    <property type="project" value="UniProtKB-KW"/>
</dbReference>
<keyword evidence="6" id="KW-0862">Zinc</keyword>
<dbReference type="FunFam" id="3.30.160.60:FF:000620">
    <property type="entry name" value="Zinc finger protein 263"/>
    <property type="match status" value="1"/>
</dbReference>
<proteinExistence type="inferred from homology"/>
<keyword evidence="8" id="KW-0238">DNA-binding</keyword>
<evidence type="ECO:0000256" key="4">
    <source>
        <dbReference type="ARBA" id="ARBA00022737"/>
    </source>
</evidence>
<dbReference type="PROSITE" id="PS50157">
    <property type="entry name" value="ZINC_FINGER_C2H2_2"/>
    <property type="match status" value="3"/>
</dbReference>